<dbReference type="SUPFAM" id="SSF53098">
    <property type="entry name" value="Ribonuclease H-like"/>
    <property type="match status" value="1"/>
</dbReference>
<dbReference type="OrthoDB" id="1432088at2759"/>
<reference evidence="2" key="1">
    <citation type="submission" date="2025-08" db="UniProtKB">
        <authorList>
            <consortium name="RefSeq"/>
        </authorList>
    </citation>
    <scope>IDENTIFICATION</scope>
    <source>
        <tissue evidence="2">Leaves</tissue>
    </source>
</reference>
<dbReference type="Gene3D" id="3.30.420.10">
    <property type="entry name" value="Ribonuclease H-like superfamily/Ribonuclease H"/>
    <property type="match status" value="1"/>
</dbReference>
<dbReference type="PANTHER" id="PTHR45835:SF99">
    <property type="entry name" value="CHROMO DOMAIN-CONTAINING PROTEIN-RELATED"/>
    <property type="match status" value="1"/>
</dbReference>
<keyword evidence="1" id="KW-1185">Reference proteome</keyword>
<sequence length="425" mass="48061">MPFTISPKAILRRSCPIHGCHCAASHSWPRHPHSYPDDRFPSGQSSVILQCHIGETNPEPLKGSTSTYHLKMKFLTETGVGEVRGEQILTRECNVQELKVGEPSVNVTDSLDKRPPPPNVERSTSLARQIKSATIESRLLSKPPIMKPNALSWKSYSVDEAESPGLDSLLFGMRRPLAESSQQEEMLTSIHDIRVLDFEELKTLQDNDSKLVIPTHSEFKERILTEAHAAPYSVHHGSTKVKAEHQRPAGYLQPLPIPEWKWDDIAMDFVIGLPRTPSGKNSIWEIVCLNGIPKSIVSDRDPRFTSHFKKNLQTALGTKLKFSSDYHPQTDGQSERTIQTLEDMLRAWVLDFKGSWKNHLSLIEFAYNNSFQATIQMALYEALYGRKCRSPLFWDEVGEGNLLGLEIVQEMRNQVQVIRDKMTAA</sequence>
<evidence type="ECO:0000313" key="1">
    <source>
        <dbReference type="Proteomes" id="UP000235220"/>
    </source>
</evidence>
<dbReference type="PROSITE" id="PS50994">
    <property type="entry name" value="INTEGRASE"/>
    <property type="match status" value="1"/>
</dbReference>
<protein>
    <submittedName>
        <fullName evidence="2">Uncharacterized protein LOC108985272</fullName>
    </submittedName>
</protein>
<dbReference type="InterPro" id="IPR012337">
    <property type="entry name" value="RNaseH-like_sf"/>
</dbReference>
<dbReference type="InterPro" id="IPR001584">
    <property type="entry name" value="Integrase_cat-core"/>
</dbReference>
<dbReference type="InterPro" id="IPR036397">
    <property type="entry name" value="RNaseH_sf"/>
</dbReference>
<gene>
    <name evidence="2" type="primary">LOC108985272</name>
</gene>
<dbReference type="GO" id="GO:0003676">
    <property type="term" value="F:nucleic acid binding"/>
    <property type="evidence" value="ECO:0007669"/>
    <property type="project" value="InterPro"/>
</dbReference>
<dbReference type="GO" id="GO:0015074">
    <property type="term" value="P:DNA integration"/>
    <property type="evidence" value="ECO:0007669"/>
    <property type="project" value="InterPro"/>
</dbReference>
<dbReference type="Gramene" id="Jr03_21720_p1">
    <property type="protein sequence ID" value="cds.Jr03_21720_p1"/>
    <property type="gene ID" value="Jr03_21720"/>
</dbReference>
<dbReference type="AlphaFoldDB" id="A0A2I4E0V9"/>
<dbReference type="PANTHER" id="PTHR45835">
    <property type="entry name" value="YALI0A06105P"/>
    <property type="match status" value="1"/>
</dbReference>
<name>A0A2I4E0V9_JUGRE</name>
<dbReference type="STRING" id="51240.A0A2I4E0V9"/>
<dbReference type="KEGG" id="jre:108985272"/>
<dbReference type="Proteomes" id="UP000235220">
    <property type="component" value="Chromosome 3"/>
</dbReference>
<dbReference type="RefSeq" id="XP_018813034.2">
    <property type="nucleotide sequence ID" value="XM_018957489.2"/>
</dbReference>
<proteinExistence type="predicted"/>
<dbReference type="GeneID" id="108985272"/>
<accession>A0A2I4E0V9</accession>
<evidence type="ECO:0000313" key="2">
    <source>
        <dbReference type="RefSeq" id="XP_018813034.2"/>
    </source>
</evidence>
<organism evidence="1 2">
    <name type="scientific">Juglans regia</name>
    <name type="common">English walnut</name>
    <dbReference type="NCBI Taxonomy" id="51240"/>
    <lineage>
        <taxon>Eukaryota</taxon>
        <taxon>Viridiplantae</taxon>
        <taxon>Streptophyta</taxon>
        <taxon>Embryophyta</taxon>
        <taxon>Tracheophyta</taxon>
        <taxon>Spermatophyta</taxon>
        <taxon>Magnoliopsida</taxon>
        <taxon>eudicotyledons</taxon>
        <taxon>Gunneridae</taxon>
        <taxon>Pentapetalae</taxon>
        <taxon>rosids</taxon>
        <taxon>fabids</taxon>
        <taxon>Fagales</taxon>
        <taxon>Juglandaceae</taxon>
        <taxon>Juglans</taxon>
    </lineage>
</organism>